<dbReference type="OrthoDB" id="10648418at2759"/>
<organism evidence="2 3">
    <name type="scientific">Gonapodya prolifera (strain JEL478)</name>
    <name type="common">Monoblepharis prolifera</name>
    <dbReference type="NCBI Taxonomy" id="1344416"/>
    <lineage>
        <taxon>Eukaryota</taxon>
        <taxon>Fungi</taxon>
        <taxon>Fungi incertae sedis</taxon>
        <taxon>Chytridiomycota</taxon>
        <taxon>Chytridiomycota incertae sedis</taxon>
        <taxon>Monoblepharidomycetes</taxon>
        <taxon>Monoblepharidales</taxon>
        <taxon>Gonapodyaceae</taxon>
        <taxon>Gonapodya</taxon>
    </lineage>
</organism>
<evidence type="ECO:0000256" key="1">
    <source>
        <dbReference type="SAM" id="MobiDB-lite"/>
    </source>
</evidence>
<dbReference type="AlphaFoldDB" id="A0A139APP0"/>
<name>A0A139APP0_GONPJ</name>
<accession>A0A139APP0</accession>
<dbReference type="EMBL" id="KQ965741">
    <property type="protein sequence ID" value="KXS18706.1"/>
    <property type="molecule type" value="Genomic_DNA"/>
</dbReference>
<proteinExistence type="predicted"/>
<protein>
    <submittedName>
        <fullName evidence="2">Uncharacterized protein</fullName>
    </submittedName>
</protein>
<reference evidence="2 3" key="1">
    <citation type="journal article" date="2015" name="Genome Biol. Evol.">
        <title>Phylogenomic analyses indicate that early fungi evolved digesting cell walls of algal ancestors of land plants.</title>
        <authorList>
            <person name="Chang Y."/>
            <person name="Wang S."/>
            <person name="Sekimoto S."/>
            <person name="Aerts A.L."/>
            <person name="Choi C."/>
            <person name="Clum A."/>
            <person name="LaButti K.M."/>
            <person name="Lindquist E.A."/>
            <person name="Yee Ngan C."/>
            <person name="Ohm R.A."/>
            <person name="Salamov A.A."/>
            <person name="Grigoriev I.V."/>
            <person name="Spatafora J.W."/>
            <person name="Berbee M.L."/>
        </authorList>
    </citation>
    <scope>NUCLEOTIDE SEQUENCE [LARGE SCALE GENOMIC DNA]</scope>
    <source>
        <strain evidence="2 3">JEL478</strain>
    </source>
</reference>
<keyword evidence="3" id="KW-1185">Reference proteome</keyword>
<feature type="region of interest" description="Disordered" evidence="1">
    <location>
        <begin position="30"/>
        <end position="127"/>
    </location>
</feature>
<gene>
    <name evidence="2" type="ORF">M427DRAFT_197858</name>
</gene>
<dbReference type="Proteomes" id="UP000070544">
    <property type="component" value="Unassembled WGS sequence"/>
</dbReference>
<sequence>MRAEITALREENARLAFDNARLRECCASTNITDPHAPIGPEDSTNTFQDDLDSEIAGEEDPFRVPRRKRKRTEVHDSDTDGGVEAYHDETEDSIEHDADDEVAENLRDETAEDEESDDQPCDPDDDSVAAATVLAGLHAERDAQQARLDTARSRASDVDRHLKSAMWFSRRAVLEFNQAMKEADAAAQRLCDLQDDLGDSAFVEEEFG</sequence>
<feature type="compositionally biased region" description="Acidic residues" evidence="1">
    <location>
        <begin position="110"/>
        <end position="127"/>
    </location>
</feature>
<evidence type="ECO:0000313" key="3">
    <source>
        <dbReference type="Proteomes" id="UP000070544"/>
    </source>
</evidence>
<evidence type="ECO:0000313" key="2">
    <source>
        <dbReference type="EMBL" id="KXS18706.1"/>
    </source>
</evidence>
<feature type="compositionally biased region" description="Basic and acidic residues" evidence="1">
    <location>
        <begin position="85"/>
        <end position="96"/>
    </location>
</feature>
<feature type="compositionally biased region" description="Acidic residues" evidence="1">
    <location>
        <begin position="49"/>
        <end position="59"/>
    </location>
</feature>